<dbReference type="InterPro" id="IPR058792">
    <property type="entry name" value="Beta-barrel_RND_2"/>
</dbReference>
<evidence type="ECO:0000313" key="4">
    <source>
        <dbReference type="EMBL" id="VHO02212.1"/>
    </source>
</evidence>
<dbReference type="PANTHER" id="PTHR30469:SF29">
    <property type="entry name" value="BLR2860 PROTEIN"/>
    <property type="match status" value="1"/>
</dbReference>
<dbReference type="SUPFAM" id="SSF111369">
    <property type="entry name" value="HlyD-like secretion proteins"/>
    <property type="match status" value="1"/>
</dbReference>
<feature type="domain" description="Multidrug resistance protein MdtA-like barrel-sandwich hybrid" evidence="2">
    <location>
        <begin position="74"/>
        <end position="200"/>
    </location>
</feature>
<evidence type="ECO:0000256" key="1">
    <source>
        <dbReference type="ARBA" id="ARBA00009477"/>
    </source>
</evidence>
<dbReference type="Pfam" id="PF25917">
    <property type="entry name" value="BSH_RND"/>
    <property type="match status" value="1"/>
</dbReference>
<evidence type="ECO:0000259" key="2">
    <source>
        <dbReference type="Pfam" id="PF25917"/>
    </source>
</evidence>
<feature type="domain" description="CusB-like beta-barrel" evidence="3">
    <location>
        <begin position="208"/>
        <end position="278"/>
    </location>
</feature>
<dbReference type="Gene3D" id="2.40.50.100">
    <property type="match status" value="1"/>
</dbReference>
<dbReference type="GO" id="GO:1990281">
    <property type="term" value="C:efflux pump complex"/>
    <property type="evidence" value="ECO:0007669"/>
    <property type="project" value="TreeGrafter"/>
</dbReference>
<protein>
    <submittedName>
        <fullName evidence="4">Membrane-fusion protein</fullName>
    </submittedName>
</protein>
<dbReference type="InterPro" id="IPR058625">
    <property type="entry name" value="MdtA-like_BSH"/>
</dbReference>
<dbReference type="GO" id="GO:0015562">
    <property type="term" value="F:efflux transmembrane transporter activity"/>
    <property type="evidence" value="ECO:0007669"/>
    <property type="project" value="TreeGrafter"/>
</dbReference>
<dbReference type="PANTHER" id="PTHR30469">
    <property type="entry name" value="MULTIDRUG RESISTANCE PROTEIN MDTA"/>
    <property type="match status" value="1"/>
</dbReference>
<proteinExistence type="inferred from homology"/>
<accession>A0A486XL29</accession>
<dbReference type="NCBIfam" id="TIGR01730">
    <property type="entry name" value="RND_mfp"/>
    <property type="match status" value="1"/>
</dbReference>
<evidence type="ECO:0000259" key="3">
    <source>
        <dbReference type="Pfam" id="PF25954"/>
    </source>
</evidence>
<dbReference type="Gene3D" id="2.40.30.170">
    <property type="match status" value="1"/>
</dbReference>
<organism evidence="4">
    <name type="scientific">Rheinheimera sp. BAL341</name>
    <dbReference type="NCBI Taxonomy" id="1708203"/>
    <lineage>
        <taxon>Bacteria</taxon>
        <taxon>Pseudomonadati</taxon>
        <taxon>Pseudomonadota</taxon>
        <taxon>Gammaproteobacteria</taxon>
        <taxon>Chromatiales</taxon>
        <taxon>Chromatiaceae</taxon>
        <taxon>Rheinheimera</taxon>
    </lineage>
</organism>
<dbReference type="EMBL" id="CAAJGR010000059">
    <property type="protein sequence ID" value="VHO02212.1"/>
    <property type="molecule type" value="Genomic_DNA"/>
</dbReference>
<dbReference type="InterPro" id="IPR006143">
    <property type="entry name" value="RND_pump_MFP"/>
</dbReference>
<dbReference type="AlphaFoldDB" id="A0A486XL29"/>
<name>A0A486XL29_9GAMM</name>
<comment type="similarity">
    <text evidence="1">Belongs to the membrane fusion protein (MFP) (TC 8.A.1) family.</text>
</comment>
<dbReference type="Pfam" id="PF25954">
    <property type="entry name" value="Beta-barrel_RND_2"/>
    <property type="match status" value="1"/>
</dbReference>
<gene>
    <name evidence="4" type="ORF">BAL341_622</name>
</gene>
<sequence>MLKKLSLSPMLLAVLLGLALLIWLFSGDTFSAKDTPPAPQQLPSKQLAQVDTRWSEAQPYQATQVAQGQILPWRSVSIKAQQAGRIEALLKQQGDSVQQGDTLLQISDEGRTASLAQAKANLTLRQSELQSARALGKAQFLSATELTRLQSELAKAEAEWQHASLALNQTAPQAPFAGVIDRRHIEVGSLVQSGSELMQLVQINQLKVTAQIPQQHIAALQLGQQATIRLLDGRELQGELSFISYAADNATRSFYIEITAANPQLWRIAGASATVEIALDKVQAHHISPALLSLDKTGQLTLAVVDDQQQVVFYPVSILTADNNGAWVSGLPKRARIITQGAGFVHAGDNVLVSGDTP</sequence>
<dbReference type="Gene3D" id="1.10.287.470">
    <property type="entry name" value="Helix hairpin bin"/>
    <property type="match status" value="1"/>
</dbReference>
<reference evidence="4" key="1">
    <citation type="submission" date="2019-04" db="EMBL/GenBank/DDBJ databases">
        <authorList>
            <person name="Brambilla D."/>
        </authorList>
    </citation>
    <scope>NUCLEOTIDE SEQUENCE</scope>
    <source>
        <strain evidence="4">BAL1</strain>
    </source>
</reference>